<dbReference type="PANTHER" id="PTHR35149">
    <property type="entry name" value="SLL5132 PROTEIN"/>
    <property type="match status" value="1"/>
</dbReference>
<evidence type="ECO:0000313" key="4">
    <source>
        <dbReference type="Proteomes" id="UP001464891"/>
    </source>
</evidence>
<feature type="domain" description="GmrSD restriction endonucleases C-terminal" evidence="2">
    <location>
        <begin position="377"/>
        <end position="511"/>
    </location>
</feature>
<comment type="caution">
    <text evidence="3">The sequence shown here is derived from an EMBL/GenBank/DDBJ whole genome shotgun (WGS) entry which is preliminary data.</text>
</comment>
<feature type="domain" description="GmrSD restriction endonucleases N-terminal" evidence="1">
    <location>
        <begin position="9"/>
        <end position="183"/>
    </location>
</feature>
<dbReference type="EMBL" id="JAMPKM010000003">
    <property type="protein sequence ID" value="MEP0816757.1"/>
    <property type="molecule type" value="Genomic_DNA"/>
</dbReference>
<accession>A0ABV0J4P5</accession>
<gene>
    <name evidence="3" type="ORF">NC998_06585</name>
</gene>
<sequence length="519" mass="60954">MSLYSDGVEEYHFLGPIVTLAEPGTADGISPYLLIDGQQRLITLTLLLIALRDLLKKQGSELAEELHEYYLINKFKKGDDRYKVLPTQADSSFYQQIVQAKEPEKRGRIDEAYLFFLNKLEKGESADPDTPLNLSKLKTVILERLTLVSITLNDDDNPYLIFESLNYKGAPLTQADLIRNYFFLQIPKEKHDEIYSDSWLPLQEGFKAVARGRYLDELTLAFWQYLRKDGVSLKQNQVYQVFKQAFENKQLDALQELKQVLEFADYYRRVHFPETEKEPKLFRWFNRFKRLDFTTCYPLLLNLHHDYKNKHISLGEFEQALRYVESYFVRRLLCGMPSNALDKVFNTLYREIKERWSGDLVSTLRQVLLGLQLTQVWPDDDSLRRSIVEERLYTDRRNDRVKLILESLAENLSKEQIKTESLSVEHIMPQTLTDEWRAMLGANANEQYEKWLHTLGNLTLTAYNPELSNKPFAEKLEYLSEKSSFALNQYFRNVNAWNASEIQRRGHKLAEIAVQVWPR</sequence>
<organism evidence="3 4">
    <name type="scientific">Trichocoleus desertorum GB2-A4</name>
    <dbReference type="NCBI Taxonomy" id="2933944"/>
    <lineage>
        <taxon>Bacteria</taxon>
        <taxon>Bacillati</taxon>
        <taxon>Cyanobacteriota</taxon>
        <taxon>Cyanophyceae</taxon>
        <taxon>Leptolyngbyales</taxon>
        <taxon>Trichocoleusaceae</taxon>
        <taxon>Trichocoleus</taxon>
    </lineage>
</organism>
<dbReference type="Pfam" id="PF03235">
    <property type="entry name" value="GmrSD_N"/>
    <property type="match status" value="1"/>
</dbReference>
<reference evidence="3 4" key="1">
    <citation type="submission" date="2022-04" db="EMBL/GenBank/DDBJ databases">
        <title>Positive selection, recombination, and allopatry shape intraspecific diversity of widespread and dominant cyanobacteria.</title>
        <authorList>
            <person name="Wei J."/>
            <person name="Shu W."/>
            <person name="Hu C."/>
        </authorList>
    </citation>
    <scope>NUCLEOTIDE SEQUENCE [LARGE SCALE GENOMIC DNA]</scope>
    <source>
        <strain evidence="3 4">GB2-A4</strain>
    </source>
</reference>
<keyword evidence="4" id="KW-1185">Reference proteome</keyword>
<protein>
    <submittedName>
        <fullName evidence="3">DUF262 domain-containing protein</fullName>
    </submittedName>
</protein>
<dbReference type="InterPro" id="IPR004919">
    <property type="entry name" value="GmrSD_N"/>
</dbReference>
<proteinExistence type="predicted"/>
<evidence type="ECO:0000259" key="1">
    <source>
        <dbReference type="Pfam" id="PF03235"/>
    </source>
</evidence>
<evidence type="ECO:0000313" key="3">
    <source>
        <dbReference type="EMBL" id="MEP0816757.1"/>
    </source>
</evidence>
<name>A0ABV0J4P5_9CYAN</name>
<dbReference type="Proteomes" id="UP001464891">
    <property type="component" value="Unassembled WGS sequence"/>
</dbReference>
<dbReference type="Pfam" id="PF07510">
    <property type="entry name" value="GmrSD_C"/>
    <property type="match status" value="1"/>
</dbReference>
<dbReference type="InterPro" id="IPR011089">
    <property type="entry name" value="GmrSD_C"/>
</dbReference>
<evidence type="ECO:0000259" key="2">
    <source>
        <dbReference type="Pfam" id="PF07510"/>
    </source>
</evidence>
<dbReference type="PANTHER" id="PTHR35149:SF2">
    <property type="entry name" value="DUF262 DOMAIN-CONTAINING PROTEIN"/>
    <property type="match status" value="1"/>
</dbReference>